<dbReference type="EMBL" id="JAQMWT010000002">
    <property type="protein sequence ID" value="KAJ8614594.1"/>
    <property type="molecule type" value="Genomic_DNA"/>
</dbReference>
<sequence length="256" mass="27569">MGRLNRILIGLLARQSRGWYSSGASNEELVNNLVRDGAISSDHVAAVMRRIDRRPFTKTVGGRVAEPREAYRDAPVPIADGATISAPHMHARALELLAPVLKPQSKALDVGCGSGYLTVALALVSPDVKAYGLEHTQSLVDLSTSNVMDAEFQGLLGTNINFYLADGWRGLPDVAPFDAIHVGAAAHSVPQALVDQLKPGGRMVIPVGLPNAPQQLVQIDKRTDGSLHVTQLFGVRYVELVDSAPAFRTKIPFPRR</sequence>
<keyword evidence="4 7" id="KW-0489">Methyltransferase</keyword>
<dbReference type="PROSITE" id="PS01279">
    <property type="entry name" value="PCMT"/>
    <property type="match status" value="1"/>
</dbReference>
<accession>A0AAD7XNV3</accession>
<keyword evidence="6 7" id="KW-0949">S-adenosyl-L-methionine</keyword>
<name>A0AAD7XNV3_9STRA</name>
<proteinExistence type="inferred from homology"/>
<dbReference type="AlphaFoldDB" id="A0AAD7XNV3"/>
<evidence type="ECO:0000256" key="2">
    <source>
        <dbReference type="ARBA" id="ARBA00005369"/>
    </source>
</evidence>
<keyword evidence="5 7" id="KW-0808">Transferase</keyword>
<dbReference type="CDD" id="cd02440">
    <property type="entry name" value="AdoMet_MTases"/>
    <property type="match status" value="1"/>
</dbReference>
<organism evidence="8 9">
    <name type="scientific">Chrysophaeum taylorii</name>
    <dbReference type="NCBI Taxonomy" id="2483200"/>
    <lineage>
        <taxon>Eukaryota</taxon>
        <taxon>Sar</taxon>
        <taxon>Stramenopiles</taxon>
        <taxon>Ochrophyta</taxon>
        <taxon>Pelagophyceae</taxon>
        <taxon>Pelagomonadales</taxon>
        <taxon>Pelagomonadaceae</taxon>
        <taxon>Chrysophaeum</taxon>
    </lineage>
</organism>
<comment type="catalytic activity">
    <reaction evidence="7">
        <text>[protein]-L-isoaspartate + S-adenosyl-L-methionine = [protein]-L-isoaspartate alpha-methyl ester + S-adenosyl-L-homocysteine</text>
        <dbReference type="Rhea" id="RHEA:12705"/>
        <dbReference type="Rhea" id="RHEA-COMP:12143"/>
        <dbReference type="Rhea" id="RHEA-COMP:12144"/>
        <dbReference type="ChEBI" id="CHEBI:57856"/>
        <dbReference type="ChEBI" id="CHEBI:59789"/>
        <dbReference type="ChEBI" id="CHEBI:90596"/>
        <dbReference type="ChEBI" id="CHEBI:90598"/>
        <dbReference type="EC" id="2.1.1.77"/>
    </reaction>
</comment>
<evidence type="ECO:0000256" key="7">
    <source>
        <dbReference type="RuleBase" id="RU003802"/>
    </source>
</evidence>
<evidence type="ECO:0000256" key="5">
    <source>
        <dbReference type="ARBA" id="ARBA00022679"/>
    </source>
</evidence>
<evidence type="ECO:0000256" key="4">
    <source>
        <dbReference type="ARBA" id="ARBA00022603"/>
    </source>
</evidence>
<dbReference type="Gene3D" id="3.40.50.150">
    <property type="entry name" value="Vaccinia Virus protein VP39"/>
    <property type="match status" value="1"/>
</dbReference>
<dbReference type="Pfam" id="PF01135">
    <property type="entry name" value="PCMT"/>
    <property type="match status" value="1"/>
</dbReference>
<dbReference type="InterPro" id="IPR029063">
    <property type="entry name" value="SAM-dependent_MTases_sf"/>
</dbReference>
<evidence type="ECO:0000313" key="9">
    <source>
        <dbReference type="Proteomes" id="UP001230188"/>
    </source>
</evidence>
<dbReference type="EC" id="2.1.1.77" evidence="7"/>
<comment type="similarity">
    <text evidence="2 7">Belongs to the methyltransferase superfamily. L-isoaspartyl/D-aspartyl protein methyltransferase family.</text>
</comment>
<dbReference type="SUPFAM" id="SSF53335">
    <property type="entry name" value="S-adenosyl-L-methionine-dependent methyltransferases"/>
    <property type="match status" value="1"/>
</dbReference>
<dbReference type="NCBIfam" id="TIGR00080">
    <property type="entry name" value="pimt"/>
    <property type="match status" value="1"/>
</dbReference>
<evidence type="ECO:0000256" key="1">
    <source>
        <dbReference type="ARBA" id="ARBA00004496"/>
    </source>
</evidence>
<comment type="caution">
    <text evidence="8">The sequence shown here is derived from an EMBL/GenBank/DDBJ whole genome shotgun (WGS) entry which is preliminary data.</text>
</comment>
<gene>
    <name evidence="8" type="ORF">CTAYLR_004977</name>
</gene>
<dbReference type="PANTHER" id="PTHR11579">
    <property type="entry name" value="PROTEIN-L-ISOASPARTATE O-METHYLTRANSFERASE"/>
    <property type="match status" value="1"/>
</dbReference>
<dbReference type="InterPro" id="IPR000682">
    <property type="entry name" value="PCMT"/>
</dbReference>
<evidence type="ECO:0000256" key="3">
    <source>
        <dbReference type="ARBA" id="ARBA00022490"/>
    </source>
</evidence>
<evidence type="ECO:0000313" key="8">
    <source>
        <dbReference type="EMBL" id="KAJ8614594.1"/>
    </source>
</evidence>
<dbReference type="GO" id="GO:0005737">
    <property type="term" value="C:cytoplasm"/>
    <property type="evidence" value="ECO:0007669"/>
    <property type="project" value="UniProtKB-SubCell"/>
</dbReference>
<dbReference type="PANTHER" id="PTHR11579:SF0">
    <property type="entry name" value="PROTEIN-L-ISOASPARTATE(D-ASPARTATE) O-METHYLTRANSFERASE"/>
    <property type="match status" value="1"/>
</dbReference>
<dbReference type="Proteomes" id="UP001230188">
    <property type="component" value="Unassembled WGS sequence"/>
</dbReference>
<evidence type="ECO:0000256" key="6">
    <source>
        <dbReference type="ARBA" id="ARBA00022691"/>
    </source>
</evidence>
<keyword evidence="9" id="KW-1185">Reference proteome</keyword>
<comment type="subcellular location">
    <subcellularLocation>
        <location evidence="1">Cytoplasm</location>
    </subcellularLocation>
</comment>
<dbReference type="GO" id="GO:0032259">
    <property type="term" value="P:methylation"/>
    <property type="evidence" value="ECO:0007669"/>
    <property type="project" value="UniProtKB-KW"/>
</dbReference>
<reference evidence="8" key="1">
    <citation type="submission" date="2023-01" db="EMBL/GenBank/DDBJ databases">
        <title>Metagenome sequencing of chrysophaentin producing Chrysophaeum taylorii.</title>
        <authorList>
            <person name="Davison J."/>
            <person name="Bewley C."/>
        </authorList>
    </citation>
    <scope>NUCLEOTIDE SEQUENCE</scope>
    <source>
        <strain evidence="8">NIES-1699</strain>
    </source>
</reference>
<protein>
    <recommendedName>
        <fullName evidence="7">Protein-L-isoaspartate O-methyltransferase</fullName>
        <ecNumber evidence="7">2.1.1.77</ecNumber>
    </recommendedName>
</protein>
<dbReference type="GO" id="GO:0004719">
    <property type="term" value="F:protein-L-isoaspartate (D-aspartate) O-methyltransferase activity"/>
    <property type="evidence" value="ECO:0007669"/>
    <property type="project" value="UniProtKB-UniRule"/>
</dbReference>
<keyword evidence="3" id="KW-0963">Cytoplasm</keyword>